<dbReference type="EMBL" id="BT029307">
    <property type="protein sequence ID" value="ABK32121.1"/>
    <property type="molecule type" value="mRNA"/>
</dbReference>
<protein>
    <submittedName>
        <fullName evidence="3">At5g17180</fullName>
    </submittedName>
</protein>
<dbReference type="ProteomicsDB" id="183082"/>
<reference evidence="4" key="4">
    <citation type="submission" date="2011-02" db="EMBL/GenBank/DDBJ databases">
        <authorList>
            <consortium name="TAIR"/>
            <person name="Swarbreck D."/>
            <person name="Lamesch P."/>
            <person name="Wilks C."/>
            <person name="Huala E."/>
        </authorList>
    </citation>
    <scope>NUCLEOTIDE SEQUENCE</scope>
</reference>
<accession>Q9FFJ1</accession>
<keyword evidence="6" id="KW-1185">Reference proteome</keyword>
<dbReference type="DNASU" id="831582"/>
<evidence type="ECO:0000313" key="4">
    <source>
        <dbReference type="EMBL" id="AED92393.1"/>
    </source>
</evidence>
<dbReference type="HOGENOM" id="CLU_164275_0_0_1"/>
<dbReference type="EMBL" id="CP002688">
    <property type="protein sequence ID" value="AED92393.1"/>
    <property type="molecule type" value="Genomic_DNA"/>
</dbReference>
<reference evidence="5" key="1">
    <citation type="journal article" date="1997" name="DNA Res.">
        <title>Structural analysis of Arabidopsis thaliana chromosome 5. I. Sequence features of the 1.6 Mb regions covered by twenty physically assigned P1 clones.</title>
        <authorList>
            <person name="Sato S."/>
            <person name="Kotani H."/>
            <person name="Nakamura Y."/>
            <person name="Kaneko T."/>
            <person name="Asamizu E."/>
            <person name="Fukami M."/>
            <person name="Miyajima N."/>
            <person name="Tabata S."/>
        </authorList>
    </citation>
    <scope>NUCLEOTIDE SEQUENCE [LARGE SCALE GENOMIC DNA]</scope>
</reference>
<dbReference type="ExpressionAtlas" id="Q9FFJ1">
    <property type="expression patterns" value="baseline"/>
</dbReference>
<reference evidence="3" key="3">
    <citation type="submission" date="2006-11" db="EMBL/GenBank/DDBJ databases">
        <title>Arabidopsis ORF Clones.</title>
        <authorList>
            <person name="Bautista V.R."/>
            <person name="Kim C.J."/>
            <person name="Chen H."/>
            <person name="Quinitio C."/>
            <person name="Ecker J.R."/>
        </authorList>
    </citation>
    <scope>NUCLEOTIDE SEQUENCE</scope>
</reference>
<proteinExistence type="evidence at transcript level"/>
<dbReference type="IntAct" id="Q9FFJ1">
    <property type="interactions" value="1"/>
</dbReference>
<organism evidence="5">
    <name type="scientific">Arabidopsis thaliana</name>
    <name type="common">Mouse-ear cress</name>
    <dbReference type="NCBI Taxonomy" id="3702"/>
    <lineage>
        <taxon>Eukaryota</taxon>
        <taxon>Viridiplantae</taxon>
        <taxon>Streptophyta</taxon>
        <taxon>Embryophyta</taxon>
        <taxon>Tracheophyta</taxon>
        <taxon>Spermatophyta</taxon>
        <taxon>Magnoliopsida</taxon>
        <taxon>eudicotyledons</taxon>
        <taxon>Gunneridae</taxon>
        <taxon>Pentapetalae</taxon>
        <taxon>rosids</taxon>
        <taxon>malvids</taxon>
        <taxon>Brassicales</taxon>
        <taxon>Brassicaceae</taxon>
        <taxon>Camelineae</taxon>
        <taxon>Arabidopsis</taxon>
    </lineage>
</organism>
<evidence type="ECO:0000313" key="2">
    <source>
        <dbReference type="Araport" id="AT5G17180"/>
    </source>
</evidence>
<sequence>MANAKDVKDFKETFQRFDQYVNGEIPWREFDMTGVRKRSTPMTKSEIDTIFVELGTRGEDRVFRDSKFSGNPLQASVSLKHKPKDVINVVQKESCLYNSDNDEKKTENQLQIPKKVSRKYSER</sequence>
<reference evidence="4 6" key="2">
    <citation type="journal article" date="2000" name="Nature">
        <title>Sequence and analysis of chromosome 5 of the plant Arabidopsis thaliana.</title>
        <authorList>
            <consortium name="Kazusa DNA Research Institute"/>
            <consortium name="Cold Spring Harbor and Washington University in St Louis Sequencing Consortium"/>
            <consortium name="European Union Arabidopsis Genome Sequencing Consortium"/>
            <person name="Tabata S."/>
            <person name="Kaneko T."/>
            <person name="Nakamura Y."/>
            <person name="Kotani H."/>
            <person name="Kato T."/>
            <person name="Asamizu E."/>
            <person name="Miyajima N."/>
            <person name="Sasamoto S."/>
            <person name="Kimura T."/>
            <person name="Hosouchi T."/>
            <person name="Kawashima K."/>
            <person name="Kohara M."/>
            <person name="Matsumoto M."/>
            <person name="Matsuno A."/>
            <person name="Muraki A."/>
            <person name="Nakayama S."/>
            <person name="Nakazaki N."/>
            <person name="Naruo K."/>
            <person name="Okumura S."/>
            <person name="Shinpo S."/>
            <person name="Takeuchi C."/>
            <person name="Wada T."/>
            <person name="Watanabe A."/>
            <person name="Yamada M."/>
            <person name="Yasuda M."/>
            <person name="Sato S."/>
            <person name="de la Bastide M."/>
            <person name="Huang E."/>
            <person name="Spiegel L."/>
            <person name="Gnoj L."/>
            <person name="O'Shaughnessy A."/>
            <person name="Preston R."/>
            <person name="Habermann K."/>
            <person name="Murray J."/>
            <person name="Johnson D."/>
            <person name="Rohlfing T."/>
            <person name="Nelson J."/>
            <person name="Stoneking T."/>
            <person name="Pepin K."/>
            <person name="Spieth J."/>
            <person name="Sekhon M."/>
            <person name="Armstrong J."/>
            <person name="Becker M."/>
            <person name="Belter E."/>
            <person name="Cordum H."/>
            <person name="Cordes M."/>
            <person name="Courtney L."/>
            <person name="Courtney W."/>
            <person name="Dante M."/>
            <person name="Du H."/>
            <person name="Edwards J."/>
            <person name="Fryman J."/>
            <person name="Haakensen B."/>
            <person name="Lamar E."/>
            <person name="Latreille P."/>
            <person name="Leonard S."/>
            <person name="Meyer R."/>
            <person name="Mulvaney E."/>
            <person name="Ozersky P."/>
            <person name="Riley A."/>
            <person name="Strowmatt C."/>
            <person name="Wagner-McPherson C."/>
            <person name="Wollam A."/>
            <person name="Yoakum M."/>
            <person name="Bell M."/>
            <person name="Dedhia N."/>
            <person name="Parnell L."/>
            <person name="Shah R."/>
            <person name="Rodriguez M."/>
            <person name="See L.H."/>
            <person name="Vil D."/>
            <person name="Baker J."/>
            <person name="Kirchoff K."/>
            <person name="Toth K."/>
            <person name="King L."/>
            <person name="Bahret A."/>
            <person name="Miller B."/>
            <person name="Marra M."/>
            <person name="Martienssen R."/>
            <person name="McCombie W.R."/>
            <person name="Wilson R.K."/>
            <person name="Murphy G."/>
            <person name="Bancroft I."/>
            <person name="Volckaert G."/>
            <person name="Wambutt R."/>
            <person name="Dusterhoft A."/>
            <person name="Stiekema W."/>
            <person name="Pohl T."/>
            <person name="Entian K.D."/>
            <person name="Terryn N."/>
            <person name="Hartley N."/>
            <person name="Bent E."/>
            <person name="Johnson S."/>
            <person name="Langham S.A."/>
            <person name="McCullagh B."/>
            <person name="Robben J."/>
            <person name="Grymonprez B."/>
            <person name="Zimmermann W."/>
            <person name="Ramsperger U."/>
            <person name="Wedler H."/>
            <person name="Balke K."/>
            <person name="Wedler E."/>
            <person name="Peters S."/>
            <person name="van Staveren M."/>
            <person name="Dirkse W."/>
            <person name="Mooijman P."/>
            <person name="Lankhorst R.K."/>
            <person name="Weitzenegger T."/>
            <person name="Bothe G."/>
            <person name="Rose M."/>
            <person name="Hauf J."/>
            <person name="Berneiser S."/>
            <person name="Hempel S."/>
            <person name="Feldpausch M."/>
            <person name="Lamberth S."/>
            <person name="Villarroel R."/>
            <person name="Gielen J."/>
            <person name="Ardiles W."/>
            <person name="Bents O."/>
            <person name="Lemcke K."/>
            <person name="Kolesov G."/>
            <person name="Mayer K."/>
            <person name="Rudd S."/>
            <person name="Schoof H."/>
            <person name="Schueller C."/>
            <person name="Zaccaria P."/>
            <person name="Mewes H.W."/>
            <person name="Bevan M."/>
            <person name="Fransz P."/>
        </authorList>
    </citation>
    <scope>NUCLEOTIDE SEQUENCE [LARGE SCALE GENOMIC DNA]</scope>
    <source>
        <strain evidence="6">cv. Columbia</strain>
    </source>
</reference>
<name>Q9FFJ1_ARATH</name>
<dbReference type="SMR" id="Q9FFJ1"/>
<dbReference type="EMBL" id="AB005238">
    <property type="protein sequence ID" value="BAB10505.1"/>
    <property type="molecule type" value="Genomic_DNA"/>
</dbReference>
<dbReference type="KEGG" id="ath:AT5G17180"/>
<dbReference type="AlphaFoldDB" id="Q9FFJ1"/>
<evidence type="ECO:0000256" key="1">
    <source>
        <dbReference type="SAM" id="MobiDB-lite"/>
    </source>
</evidence>
<dbReference type="Araport" id="AT5G17180"/>
<dbReference type="TAIR" id="AT5G17180"/>
<dbReference type="GeneID" id="831582"/>
<dbReference type="STRING" id="3702.Q9FFJ1"/>
<dbReference type="OMA" id="NDSTPMT"/>
<feature type="region of interest" description="Disordered" evidence="1">
    <location>
        <begin position="98"/>
        <end position="123"/>
    </location>
</feature>
<dbReference type="PaxDb" id="3702-AT5G17180.1"/>
<reference evidence="4" key="5">
    <citation type="submission" date="2016-05" db="EMBL/GenBank/DDBJ databases">
        <authorList>
            <person name="Krishnakumar V."/>
            <person name="Cheng C.-Y."/>
            <person name="Chan A.P."/>
            <person name="Schobel S."/>
            <person name="Kim M."/>
            <person name="Ferlanti E.S."/>
            <person name="Belyaeva I."/>
            <person name="Rosen B.D."/>
            <person name="Micklem G."/>
            <person name="Miller J.R."/>
            <person name="Vaughn M."/>
            <person name="Town C.D."/>
        </authorList>
    </citation>
    <scope>NUCLEOTIDE SEQUENCE</scope>
</reference>
<gene>
    <name evidence="4" type="primary">MKP11.3</name>
    <name evidence="4" type="synonym">MKP11_3</name>
    <name evidence="2 4" type="ordered locus">At5g17180</name>
</gene>
<evidence type="ECO:0000313" key="3">
    <source>
        <dbReference type="EMBL" id="ABK32121.1"/>
    </source>
</evidence>
<dbReference type="Proteomes" id="UP000006548">
    <property type="component" value="Chromosome 5"/>
</dbReference>
<evidence type="ECO:0000313" key="5">
    <source>
        <dbReference type="EMBL" id="BAB10505.1"/>
    </source>
</evidence>
<reference evidence="6" key="6">
    <citation type="journal article" date="2017" name="Plant J.">
        <title>Araport11: a complete reannotation of the Arabidopsis thaliana reference genome.</title>
        <authorList>
            <person name="Cheng C.Y."/>
            <person name="Krishnakumar V."/>
            <person name="Chan A.P."/>
            <person name="Thibaud-Nissen F."/>
            <person name="Schobel S."/>
            <person name="Town C.D."/>
        </authorList>
    </citation>
    <scope>GENOME REANNOTATION</scope>
    <source>
        <strain evidence="6">cv. Columbia</strain>
    </source>
</reference>
<evidence type="ECO:0000313" key="6">
    <source>
        <dbReference type="Proteomes" id="UP000006548"/>
    </source>
</evidence>
<dbReference type="RefSeq" id="NP_197220.1">
    <property type="nucleotide sequence ID" value="NM_121724.2"/>
</dbReference>